<dbReference type="CDD" id="cd03215">
    <property type="entry name" value="ABC_Carb_Monos_II"/>
    <property type="match status" value="1"/>
</dbReference>
<evidence type="ECO:0000313" key="12">
    <source>
        <dbReference type="EMBL" id="PRY52867.1"/>
    </source>
</evidence>
<dbReference type="PANTHER" id="PTHR43790">
    <property type="entry name" value="CARBOHYDRATE TRANSPORT ATP-BINDING PROTEIN MG119-RELATED"/>
    <property type="match status" value="1"/>
</dbReference>
<evidence type="ECO:0000256" key="3">
    <source>
        <dbReference type="ARBA" id="ARBA00022475"/>
    </source>
</evidence>
<dbReference type="PROSITE" id="PS00211">
    <property type="entry name" value="ABC_TRANSPORTER_1"/>
    <property type="match status" value="1"/>
</dbReference>
<dbReference type="EMBL" id="PVTI01000031">
    <property type="protein sequence ID" value="PRY52867.1"/>
    <property type="molecule type" value="Genomic_DNA"/>
</dbReference>
<evidence type="ECO:0000256" key="4">
    <source>
        <dbReference type="ARBA" id="ARBA00022597"/>
    </source>
</evidence>
<dbReference type="GO" id="GO:0005524">
    <property type="term" value="F:ATP binding"/>
    <property type="evidence" value="ECO:0007669"/>
    <property type="project" value="UniProtKB-KW"/>
</dbReference>
<dbReference type="Pfam" id="PF00005">
    <property type="entry name" value="ABC_tran"/>
    <property type="match status" value="2"/>
</dbReference>
<organism evidence="12 13">
    <name type="scientific">Knoellia remsis</name>
    <dbReference type="NCBI Taxonomy" id="407159"/>
    <lineage>
        <taxon>Bacteria</taxon>
        <taxon>Bacillati</taxon>
        <taxon>Actinomycetota</taxon>
        <taxon>Actinomycetes</taxon>
        <taxon>Micrococcales</taxon>
        <taxon>Intrasporangiaceae</taxon>
        <taxon>Knoellia</taxon>
    </lineage>
</organism>
<feature type="domain" description="ABC transporter" evidence="11">
    <location>
        <begin position="11"/>
        <end position="246"/>
    </location>
</feature>
<evidence type="ECO:0000256" key="6">
    <source>
        <dbReference type="ARBA" id="ARBA00022741"/>
    </source>
</evidence>
<feature type="domain" description="ABC transporter" evidence="11">
    <location>
        <begin position="251"/>
        <end position="502"/>
    </location>
</feature>
<evidence type="ECO:0000259" key="11">
    <source>
        <dbReference type="PROSITE" id="PS50893"/>
    </source>
</evidence>
<dbReference type="GO" id="GO:0016887">
    <property type="term" value="F:ATP hydrolysis activity"/>
    <property type="evidence" value="ECO:0007669"/>
    <property type="project" value="InterPro"/>
</dbReference>
<keyword evidence="9" id="KW-0472">Membrane</keyword>
<keyword evidence="8" id="KW-1278">Translocase</keyword>
<evidence type="ECO:0000256" key="1">
    <source>
        <dbReference type="ARBA" id="ARBA00004202"/>
    </source>
</evidence>
<dbReference type="CDD" id="cd03216">
    <property type="entry name" value="ABC_Carb_Monos_I"/>
    <property type="match status" value="1"/>
</dbReference>
<comment type="caution">
    <text evidence="12">The sequence shown here is derived from an EMBL/GenBank/DDBJ whole genome shotgun (WGS) entry which is preliminary data.</text>
</comment>
<dbReference type="Proteomes" id="UP000237822">
    <property type="component" value="Unassembled WGS sequence"/>
</dbReference>
<keyword evidence="2" id="KW-0813">Transport</keyword>
<dbReference type="InterPro" id="IPR027417">
    <property type="entry name" value="P-loop_NTPase"/>
</dbReference>
<dbReference type="PROSITE" id="PS50893">
    <property type="entry name" value="ABC_TRANSPORTER_2"/>
    <property type="match status" value="2"/>
</dbReference>
<keyword evidence="3" id="KW-1003">Cell membrane</keyword>
<keyword evidence="4" id="KW-0762">Sugar transport</keyword>
<name>A0A2T0U4K7_9MICO</name>
<dbReference type="SUPFAM" id="SSF52540">
    <property type="entry name" value="P-loop containing nucleoside triphosphate hydrolases"/>
    <property type="match status" value="2"/>
</dbReference>
<evidence type="ECO:0000256" key="8">
    <source>
        <dbReference type="ARBA" id="ARBA00022967"/>
    </source>
</evidence>
<keyword evidence="13" id="KW-1185">Reference proteome</keyword>
<sequence>MNMRQGVDPLLVADGVSKSFPGVKALDDMHVELRHGEVLALVGENGAGKSTLMKLLSGIHTADTGRFLLDGQPFEASSPSEALQLGISIIHQEFNLVPDLTVAQNLFLGREPRRGLFTSDRALERQARELLDRLGLVLDPSTRVGDLTVAKQQMVEIAKALSHDARVLIMDEPTAALNDAEVETLHQLIRDFVSPRTGVIYISHRMDELKRISDRITVIRDGSYIDTLDTATTTMPEVIARMVGRAIDTDARPENVREDRPVVLSVDGLSTKALLDDVSFDLREGEILGFAGLMGAGRTEVARALVGADRSTGGRIVLRGRDVQIPNPARAAALGIGYLSEDRKHLGLLLDQSVADNVALASFGDRFARGGFVGEKAVRREAEQVVTRLAIKTPSVDRMVKNLSGGNQQKVIIGRWLVKDCDILIVDEPTRGIDVGAKDEIYRLLGELAEQGKSIIVISSELPEVLRLSHRVVVMSEGCVTGILDRDDATQESVMELATQRHSAPATVIEAEELADMPTEDPTDTPAPDPRQAGRS</sequence>
<evidence type="ECO:0000256" key="5">
    <source>
        <dbReference type="ARBA" id="ARBA00022737"/>
    </source>
</evidence>
<dbReference type="InterPro" id="IPR017871">
    <property type="entry name" value="ABC_transporter-like_CS"/>
</dbReference>
<gene>
    <name evidence="12" type="ORF">BCF74_1317</name>
</gene>
<dbReference type="InterPro" id="IPR050107">
    <property type="entry name" value="ABC_carbohydrate_import_ATPase"/>
</dbReference>
<evidence type="ECO:0000256" key="2">
    <source>
        <dbReference type="ARBA" id="ARBA00022448"/>
    </source>
</evidence>
<keyword evidence="7 12" id="KW-0067">ATP-binding</keyword>
<dbReference type="Gene3D" id="3.40.50.300">
    <property type="entry name" value="P-loop containing nucleotide triphosphate hydrolases"/>
    <property type="match status" value="2"/>
</dbReference>
<evidence type="ECO:0000313" key="13">
    <source>
        <dbReference type="Proteomes" id="UP000237822"/>
    </source>
</evidence>
<evidence type="ECO:0000256" key="10">
    <source>
        <dbReference type="SAM" id="MobiDB-lite"/>
    </source>
</evidence>
<dbReference type="AlphaFoldDB" id="A0A2T0U4K7"/>
<feature type="region of interest" description="Disordered" evidence="10">
    <location>
        <begin position="512"/>
        <end position="536"/>
    </location>
</feature>
<evidence type="ECO:0000256" key="7">
    <source>
        <dbReference type="ARBA" id="ARBA00022840"/>
    </source>
</evidence>
<dbReference type="InterPro" id="IPR003593">
    <property type="entry name" value="AAA+_ATPase"/>
</dbReference>
<comment type="subcellular location">
    <subcellularLocation>
        <location evidence="1">Cell membrane</location>
        <topology evidence="1">Peripheral membrane protein</topology>
    </subcellularLocation>
</comment>
<dbReference type="SMART" id="SM00382">
    <property type="entry name" value="AAA"/>
    <property type="match status" value="2"/>
</dbReference>
<proteinExistence type="predicted"/>
<reference evidence="12 13" key="1">
    <citation type="submission" date="2018-03" db="EMBL/GenBank/DDBJ databases">
        <title>Genomic Encyclopedia of Archaeal and Bacterial Type Strains, Phase II (KMG-II): from individual species to whole genera.</title>
        <authorList>
            <person name="Goeker M."/>
        </authorList>
    </citation>
    <scope>NUCLEOTIDE SEQUENCE [LARGE SCALE GENOMIC DNA]</scope>
    <source>
        <strain evidence="12 13">ATCC BAA-1496</strain>
    </source>
</reference>
<evidence type="ECO:0000256" key="9">
    <source>
        <dbReference type="ARBA" id="ARBA00023136"/>
    </source>
</evidence>
<accession>A0A2T0U4K7</accession>
<feature type="compositionally biased region" description="Acidic residues" evidence="10">
    <location>
        <begin position="512"/>
        <end position="523"/>
    </location>
</feature>
<dbReference type="FunFam" id="3.40.50.300:FF:000127">
    <property type="entry name" value="Ribose import ATP-binding protein RbsA"/>
    <property type="match status" value="1"/>
</dbReference>
<dbReference type="PANTHER" id="PTHR43790:SF3">
    <property type="entry name" value="D-ALLOSE IMPORT ATP-BINDING PROTEIN ALSA-RELATED"/>
    <property type="match status" value="1"/>
</dbReference>
<dbReference type="GO" id="GO:0005886">
    <property type="term" value="C:plasma membrane"/>
    <property type="evidence" value="ECO:0007669"/>
    <property type="project" value="UniProtKB-SubCell"/>
</dbReference>
<dbReference type="InterPro" id="IPR003439">
    <property type="entry name" value="ABC_transporter-like_ATP-bd"/>
</dbReference>
<keyword evidence="5" id="KW-0677">Repeat</keyword>
<keyword evidence="6" id="KW-0547">Nucleotide-binding</keyword>
<protein>
    <submittedName>
        <fullName evidence="12">Ribose transport system ATP-binding protein</fullName>
    </submittedName>
</protein>